<sequence>MANVNSCCSDTLKKLNIHL</sequence>
<evidence type="ECO:0000313" key="1">
    <source>
        <dbReference type="EMBL" id="MBX73720.1"/>
    </source>
</evidence>
<dbReference type="AlphaFoldDB" id="A0A2P2R3G1"/>
<accession>A0A2P2R3G1</accession>
<organism evidence="1">
    <name type="scientific">Rhizophora mucronata</name>
    <name type="common">Asiatic mangrove</name>
    <dbReference type="NCBI Taxonomy" id="61149"/>
    <lineage>
        <taxon>Eukaryota</taxon>
        <taxon>Viridiplantae</taxon>
        <taxon>Streptophyta</taxon>
        <taxon>Embryophyta</taxon>
        <taxon>Tracheophyta</taxon>
        <taxon>Spermatophyta</taxon>
        <taxon>Magnoliopsida</taxon>
        <taxon>eudicotyledons</taxon>
        <taxon>Gunneridae</taxon>
        <taxon>Pentapetalae</taxon>
        <taxon>rosids</taxon>
        <taxon>fabids</taxon>
        <taxon>Malpighiales</taxon>
        <taxon>Rhizophoraceae</taxon>
        <taxon>Rhizophora</taxon>
    </lineage>
</organism>
<dbReference type="EMBL" id="GGEC01093236">
    <property type="protein sequence ID" value="MBX73720.1"/>
    <property type="molecule type" value="Transcribed_RNA"/>
</dbReference>
<protein>
    <submittedName>
        <fullName evidence="1">Uncharacterized protein</fullName>
    </submittedName>
</protein>
<name>A0A2P2R3G1_RHIMU</name>
<proteinExistence type="predicted"/>
<reference evidence="1" key="1">
    <citation type="submission" date="2018-02" db="EMBL/GenBank/DDBJ databases">
        <title>Rhizophora mucronata_Transcriptome.</title>
        <authorList>
            <person name="Meera S.P."/>
            <person name="Sreeshan A."/>
            <person name="Augustine A."/>
        </authorList>
    </citation>
    <scope>NUCLEOTIDE SEQUENCE</scope>
    <source>
        <tissue evidence="1">Leaf</tissue>
    </source>
</reference>